<gene>
    <name evidence="4" type="ORF">SCF082_LOCUS44876</name>
</gene>
<evidence type="ECO:0000313" key="5">
    <source>
        <dbReference type="Proteomes" id="UP001642464"/>
    </source>
</evidence>
<dbReference type="Proteomes" id="UP001642464">
    <property type="component" value="Unassembled WGS sequence"/>
</dbReference>
<evidence type="ECO:0000256" key="3">
    <source>
        <dbReference type="ARBA" id="ARBA00022837"/>
    </source>
</evidence>
<dbReference type="SUPFAM" id="SSF47473">
    <property type="entry name" value="EF-hand"/>
    <property type="match status" value="1"/>
</dbReference>
<evidence type="ECO:0000313" key="4">
    <source>
        <dbReference type="EMBL" id="CAK9095547.1"/>
    </source>
</evidence>
<sequence length="309" mass="35244">ENVVTGCELQSNSQVVMTSYGNEYKVFGATGHVPGGQADRGKTNQWAFVDEHWSERMIDAAKEKDGLEISKGGAVYKADPVAMLTDPMYRAEAQLAHLDVHGAGEDRYAVLSRIYPILRSRDMHTIRRLRRMCAASDEKGTGIISTHIFHGLLSWVCIRLTREESQQLQALFGCDEAGNPTDQSSDLINYHRFIRLMGANMSNFRLEVVKDAWRKLEDSAIAAMVDITHLQRYFCPEAFPKVLSQKTPEAKDGSMSRDEAREEFLRQWELDHPEGRITWEAFKAYYEDVSLAMEDDELFVELVRKSWKL</sequence>
<dbReference type="InterPro" id="IPR011992">
    <property type="entry name" value="EF-hand-dom_pair"/>
</dbReference>
<name>A0ABP0R4P5_9DINO</name>
<evidence type="ECO:0008006" key="6">
    <source>
        <dbReference type="Google" id="ProtNLM"/>
    </source>
</evidence>
<reference evidence="4 5" key="1">
    <citation type="submission" date="2024-02" db="EMBL/GenBank/DDBJ databases">
        <authorList>
            <person name="Chen Y."/>
            <person name="Shah S."/>
            <person name="Dougan E. K."/>
            <person name="Thang M."/>
            <person name="Chan C."/>
        </authorList>
    </citation>
    <scope>NUCLEOTIDE SEQUENCE [LARGE SCALE GENOMIC DNA]</scope>
</reference>
<proteinExistence type="predicted"/>
<dbReference type="EMBL" id="CAXAMM010040806">
    <property type="protein sequence ID" value="CAK9095547.1"/>
    <property type="molecule type" value="Genomic_DNA"/>
</dbReference>
<protein>
    <recommendedName>
        <fullName evidence="6">EF-hand domain-containing protein</fullName>
    </recommendedName>
</protein>
<feature type="non-terminal residue" evidence="4">
    <location>
        <position position="1"/>
    </location>
</feature>
<evidence type="ECO:0000256" key="2">
    <source>
        <dbReference type="ARBA" id="ARBA00022737"/>
    </source>
</evidence>
<keyword evidence="2" id="KW-0677">Repeat</keyword>
<evidence type="ECO:0000256" key="1">
    <source>
        <dbReference type="ARBA" id="ARBA00022723"/>
    </source>
</evidence>
<keyword evidence="3" id="KW-0106">Calcium</keyword>
<dbReference type="PANTHER" id="PTHR34524:SF9">
    <property type="entry name" value="EF-HAND DOMAIN-CONTAINING PROTEIN"/>
    <property type="match status" value="1"/>
</dbReference>
<comment type="caution">
    <text evidence="4">The sequence shown here is derived from an EMBL/GenBank/DDBJ whole genome shotgun (WGS) entry which is preliminary data.</text>
</comment>
<keyword evidence="1" id="KW-0479">Metal-binding</keyword>
<dbReference type="Gene3D" id="1.10.238.10">
    <property type="entry name" value="EF-hand"/>
    <property type="match status" value="1"/>
</dbReference>
<keyword evidence="5" id="KW-1185">Reference proteome</keyword>
<dbReference type="InterPro" id="IPR051581">
    <property type="entry name" value="Ca-bind"/>
</dbReference>
<accession>A0ABP0R4P5</accession>
<dbReference type="PANTHER" id="PTHR34524">
    <property type="entry name" value="CALCYPHOSIN"/>
    <property type="match status" value="1"/>
</dbReference>
<organism evidence="4 5">
    <name type="scientific">Durusdinium trenchii</name>
    <dbReference type="NCBI Taxonomy" id="1381693"/>
    <lineage>
        <taxon>Eukaryota</taxon>
        <taxon>Sar</taxon>
        <taxon>Alveolata</taxon>
        <taxon>Dinophyceae</taxon>
        <taxon>Suessiales</taxon>
        <taxon>Symbiodiniaceae</taxon>
        <taxon>Durusdinium</taxon>
    </lineage>
</organism>